<dbReference type="InterPro" id="IPR032795">
    <property type="entry name" value="DUF3741-assoc"/>
</dbReference>
<evidence type="ECO:0000313" key="4">
    <source>
        <dbReference type="EMBL" id="OAY38700.1"/>
    </source>
</evidence>
<feature type="domain" description="DUF3741" evidence="3">
    <location>
        <begin position="9"/>
        <end position="24"/>
    </location>
</feature>
<reference evidence="5" key="1">
    <citation type="journal article" date="2016" name="Nat. Biotechnol.">
        <title>Sequencing wild and cultivated cassava and related species reveals extensive interspecific hybridization and genetic diversity.</title>
        <authorList>
            <person name="Bredeson J.V."/>
            <person name="Lyons J.B."/>
            <person name="Prochnik S.E."/>
            <person name="Wu G.A."/>
            <person name="Ha C.M."/>
            <person name="Edsinger-Gonzales E."/>
            <person name="Grimwood J."/>
            <person name="Schmutz J."/>
            <person name="Rabbi I.Y."/>
            <person name="Egesi C."/>
            <person name="Nauluvula P."/>
            <person name="Lebot V."/>
            <person name="Ndunguru J."/>
            <person name="Mkamilo G."/>
            <person name="Bart R.S."/>
            <person name="Setter T.L."/>
            <person name="Gleadow R.M."/>
            <person name="Kulakow P."/>
            <person name="Ferguson M.E."/>
            <person name="Rounsley S."/>
            <person name="Rokhsar D.S."/>
        </authorList>
    </citation>
    <scope>NUCLEOTIDE SEQUENCE [LARGE SCALE GENOMIC DNA]</scope>
    <source>
        <strain evidence="5">cv. AM560-2</strain>
    </source>
</reference>
<dbReference type="Pfam" id="PF14309">
    <property type="entry name" value="DUF4378"/>
    <property type="match status" value="1"/>
</dbReference>
<dbReference type="OrthoDB" id="1584003at2759"/>
<dbReference type="EMBL" id="CM004396">
    <property type="protein sequence ID" value="OAY38700.1"/>
    <property type="molecule type" value="Genomic_DNA"/>
</dbReference>
<accession>A0A2C9V339</accession>
<evidence type="ECO:0008006" key="6">
    <source>
        <dbReference type="Google" id="ProtNLM"/>
    </source>
</evidence>
<dbReference type="Pfam" id="PF14383">
    <property type="entry name" value="VARLMGL"/>
    <property type="match status" value="1"/>
</dbReference>
<organism evidence="4 5">
    <name type="scientific">Manihot esculenta</name>
    <name type="common">Cassava</name>
    <name type="synonym">Jatropha manihot</name>
    <dbReference type="NCBI Taxonomy" id="3983"/>
    <lineage>
        <taxon>Eukaryota</taxon>
        <taxon>Viridiplantae</taxon>
        <taxon>Streptophyta</taxon>
        <taxon>Embryophyta</taxon>
        <taxon>Tracheophyta</taxon>
        <taxon>Spermatophyta</taxon>
        <taxon>Magnoliopsida</taxon>
        <taxon>eudicotyledons</taxon>
        <taxon>Gunneridae</taxon>
        <taxon>Pentapetalae</taxon>
        <taxon>rosids</taxon>
        <taxon>fabids</taxon>
        <taxon>Malpighiales</taxon>
        <taxon>Euphorbiaceae</taxon>
        <taxon>Crotonoideae</taxon>
        <taxon>Manihoteae</taxon>
        <taxon>Manihot</taxon>
    </lineage>
</organism>
<dbReference type="InterPro" id="IPR025486">
    <property type="entry name" value="DUF4378"/>
</dbReference>
<evidence type="ECO:0000259" key="2">
    <source>
        <dbReference type="Pfam" id="PF14309"/>
    </source>
</evidence>
<dbReference type="Gramene" id="Manes.10G036800.1.v8.1">
    <property type="protein sequence ID" value="Manes.10G036800.1.v8.1.CDS"/>
    <property type="gene ID" value="Manes.10G036800.v8.1"/>
</dbReference>
<feature type="region of interest" description="Disordered" evidence="1">
    <location>
        <begin position="643"/>
        <end position="664"/>
    </location>
</feature>
<dbReference type="OMA" id="QPCMGVP"/>
<dbReference type="Proteomes" id="UP000091857">
    <property type="component" value="Chromosome 10"/>
</dbReference>
<name>A0A2C9V339_MANES</name>
<proteinExistence type="predicted"/>
<comment type="caution">
    <text evidence="4">The sequence shown here is derived from an EMBL/GenBank/DDBJ whole genome shotgun (WGS) entry which is preliminary data.</text>
</comment>
<dbReference type="PANTHER" id="PTHR46836">
    <property type="entry name" value="AFADIN"/>
    <property type="match status" value="1"/>
</dbReference>
<evidence type="ECO:0000259" key="3">
    <source>
        <dbReference type="Pfam" id="PF14383"/>
    </source>
</evidence>
<protein>
    <recommendedName>
        <fullName evidence="6">DUF4378 domain-containing protein</fullName>
    </recommendedName>
</protein>
<dbReference type="AlphaFoldDB" id="A0A2C9V339"/>
<keyword evidence="5" id="KW-1185">Reference proteome</keyword>
<feature type="domain" description="DUF4378" evidence="2">
    <location>
        <begin position="680"/>
        <end position="822"/>
    </location>
</feature>
<evidence type="ECO:0000313" key="5">
    <source>
        <dbReference type="Proteomes" id="UP000091857"/>
    </source>
</evidence>
<evidence type="ECO:0000256" key="1">
    <source>
        <dbReference type="SAM" id="MobiDB-lite"/>
    </source>
</evidence>
<dbReference type="STRING" id="3983.A0A2C9V339"/>
<dbReference type="PANTHER" id="PTHR46836:SF7">
    <property type="entry name" value="PHOSPHATIDYLINOSITOL N-ACETYGLUCOSAMINLYTRANSFERASE SUBUNIT P-LIKE PROTEIN"/>
    <property type="match status" value="1"/>
</dbReference>
<sequence length="829" mass="94015">MSTKRESKQAAPSVMARLMGLDEMRPQQPIQKKPRVLSENYLCKAASIGIREKCPERHSFNLNSEDQDGHNAVFLQTLRKKKQPNTPVQKRELHLDSSGVKMKVTEAHHVSWDKKLRSSKDSNEPLAAIDSEMINILKHLQRPDLRITKKVNQPNDVRSSLQSGCVRVLKSPSASYSRKISMCRKFRRKSERGHVNSLNIVQNGLGIGDVLIDDMNKFSRSKFKANNRSFLPTSTIVVPKPNLGKADSALRSFSHYVSYPGNGKQKDILSSCNGDLYSQVKRGKNLADGVGIVKPRSRFLRERTRKVGRNIGSMPFEESSSEISGSGLCAKESELTVLSTPILSDRKGQFFNSDGSNVVREAKKPISERWKMTKRNYDTLGISSDVSHEFIRDLPRSRSLLAYFNEVGSPNTRTSHEPLENSRRASDFESVNLIQNKLREQDFDQKDDSSEFRSSDSSYKKSQRFPCLEVENISPVGHNCVVQNEMECKLKEKDSGGQVSAVAKSSGQNNQTSQDIWMKQEGLKNEGWREDHPGHQFESRNSVLSIREEDSYCHIQDSSVQQEFSNDIFEEESVSSPISCTGPESVMSFEEAYQPSPNSVLEPFYGKEIFSSSDSFKGVNASLHGLHTQLELLQSETSEAYSEGSSMVVSSDEDNGEGSVNDSEENQGLMRLFRVEESRDFSYLVDVLAEAAFHNRNSHSQEFPISSSVFEILEKRYGEQISWKRSERRLLFDRINPGLMEILQLSMGVLTWKKSVARRFNFSRRPDMIEEELWMLLVNQEKEARKESEKFLGKHDGWMELGDDIQIIGREIENSLIDELVADVSMESF</sequence>
<gene>
    <name evidence="4" type="ORF">MANES_10G036800v8</name>
</gene>